<evidence type="ECO:0000256" key="2">
    <source>
        <dbReference type="ARBA" id="ARBA00023163"/>
    </source>
</evidence>
<evidence type="ECO:0000313" key="4">
    <source>
        <dbReference type="EMBL" id="MEA5610786.1"/>
    </source>
</evidence>
<organism evidence="4 5">
    <name type="scientific">Nodularia spumigena UHCC 0060</name>
    <dbReference type="NCBI Taxonomy" id="3110300"/>
    <lineage>
        <taxon>Bacteria</taxon>
        <taxon>Bacillati</taxon>
        <taxon>Cyanobacteriota</taxon>
        <taxon>Cyanophyceae</taxon>
        <taxon>Nostocales</taxon>
        <taxon>Nodulariaceae</taxon>
        <taxon>Nodularia</taxon>
    </lineage>
</organism>
<dbReference type="InterPro" id="IPR009057">
    <property type="entry name" value="Homeodomain-like_sf"/>
</dbReference>
<dbReference type="SUPFAM" id="SSF46689">
    <property type="entry name" value="Homeodomain-like"/>
    <property type="match status" value="1"/>
</dbReference>
<protein>
    <submittedName>
        <fullName evidence="4">Helix-turn-helix transcriptional regulator</fullName>
    </submittedName>
</protein>
<dbReference type="PANTHER" id="PTHR47893:SF1">
    <property type="entry name" value="REGULATORY PROTEIN PCHR"/>
    <property type="match status" value="1"/>
</dbReference>
<keyword evidence="5" id="KW-1185">Reference proteome</keyword>
<dbReference type="PANTHER" id="PTHR47893">
    <property type="entry name" value="REGULATORY PROTEIN PCHR"/>
    <property type="match status" value="1"/>
</dbReference>
<dbReference type="Pfam" id="PF12833">
    <property type="entry name" value="HTH_18"/>
    <property type="match status" value="1"/>
</dbReference>
<dbReference type="Gene3D" id="1.10.10.60">
    <property type="entry name" value="Homeodomain-like"/>
    <property type="match status" value="2"/>
</dbReference>
<dbReference type="EMBL" id="JAYGHK010000150">
    <property type="protein sequence ID" value="MEA5610786.1"/>
    <property type="molecule type" value="Genomic_DNA"/>
</dbReference>
<dbReference type="RefSeq" id="WP_231859518.1">
    <property type="nucleotide sequence ID" value="NZ_JAYGHK010000150.1"/>
</dbReference>
<dbReference type="SMART" id="SM00342">
    <property type="entry name" value="HTH_ARAC"/>
    <property type="match status" value="1"/>
</dbReference>
<evidence type="ECO:0000259" key="3">
    <source>
        <dbReference type="PROSITE" id="PS01124"/>
    </source>
</evidence>
<name>A0ABU5UWV0_NODSP</name>
<reference evidence="4 5" key="1">
    <citation type="submission" date="2023-12" db="EMBL/GenBank/DDBJ databases">
        <title>Baltic Sea Cyanobacteria.</title>
        <authorList>
            <person name="Delbaje E."/>
            <person name="Fewer D.P."/>
            <person name="Shishido T.K."/>
        </authorList>
    </citation>
    <scope>NUCLEOTIDE SEQUENCE [LARGE SCALE GENOMIC DNA]</scope>
    <source>
        <strain evidence="4 5">UHCC 0060</strain>
    </source>
</reference>
<gene>
    <name evidence="4" type="ORF">VB695_22445</name>
</gene>
<comment type="caution">
    <text evidence="4">The sequence shown here is derived from an EMBL/GenBank/DDBJ whole genome shotgun (WGS) entry which is preliminary data.</text>
</comment>
<keyword evidence="2" id="KW-0804">Transcription</keyword>
<dbReference type="PROSITE" id="PS01124">
    <property type="entry name" value="HTH_ARAC_FAMILY_2"/>
    <property type="match status" value="1"/>
</dbReference>
<dbReference type="Proteomes" id="UP001303285">
    <property type="component" value="Unassembled WGS sequence"/>
</dbReference>
<dbReference type="InterPro" id="IPR018060">
    <property type="entry name" value="HTH_AraC"/>
</dbReference>
<feature type="domain" description="HTH araC/xylS-type" evidence="3">
    <location>
        <begin position="1"/>
        <end position="60"/>
    </location>
</feature>
<dbReference type="InterPro" id="IPR053142">
    <property type="entry name" value="PchR_regulatory_protein"/>
</dbReference>
<evidence type="ECO:0000313" key="5">
    <source>
        <dbReference type="Proteomes" id="UP001303285"/>
    </source>
</evidence>
<keyword evidence="1" id="KW-0805">Transcription regulation</keyword>
<sequence length="72" mass="8198">MNERKLKQGFRQIFGTTVFGYLHDHRMEQAKQMLAEQKLSVAEVAHAVGYSHLSHFASVLGATVYTKVEVNY</sequence>
<evidence type="ECO:0000256" key="1">
    <source>
        <dbReference type="ARBA" id="ARBA00023015"/>
    </source>
</evidence>
<dbReference type="GeneID" id="78018376"/>
<proteinExistence type="predicted"/>
<accession>A0ABU5UWV0</accession>